<feature type="domain" description="Prepilin type IV endopeptidase peptidase" evidence="8">
    <location>
        <begin position="106"/>
        <end position="210"/>
    </location>
</feature>
<reference evidence="10 11" key="1">
    <citation type="journal article" date="2016" name="Nat. Commun.">
        <title>Thousands of microbial genomes shed light on interconnected biogeochemical processes in an aquifer system.</title>
        <authorList>
            <person name="Anantharaman K."/>
            <person name="Brown C.T."/>
            <person name="Hug L.A."/>
            <person name="Sharon I."/>
            <person name="Castelle C.J."/>
            <person name="Probst A.J."/>
            <person name="Thomas B.C."/>
            <person name="Singh A."/>
            <person name="Wilkins M.J."/>
            <person name="Karaoz U."/>
            <person name="Brodie E.L."/>
            <person name="Williams K.H."/>
            <person name="Hubbard S.S."/>
            <person name="Banfield J.F."/>
        </authorList>
    </citation>
    <scope>NUCLEOTIDE SEQUENCE [LARGE SCALE GENOMIC DNA]</scope>
</reference>
<dbReference type="PANTHER" id="PTHR30487">
    <property type="entry name" value="TYPE 4 PREPILIN-LIKE PROTEINS LEADER PEPTIDE-PROCESSING ENZYME"/>
    <property type="match status" value="1"/>
</dbReference>
<dbReference type="GO" id="GO:0004190">
    <property type="term" value="F:aspartic-type endopeptidase activity"/>
    <property type="evidence" value="ECO:0007669"/>
    <property type="project" value="InterPro"/>
</dbReference>
<dbReference type="InterPro" id="IPR050882">
    <property type="entry name" value="Prepilin_peptidase/N-MTase"/>
</dbReference>
<dbReference type="AlphaFoldDB" id="A0A1F8ELB9"/>
<dbReference type="Pfam" id="PF06750">
    <property type="entry name" value="A24_N_bact"/>
    <property type="match status" value="1"/>
</dbReference>
<evidence type="ECO:0000256" key="7">
    <source>
        <dbReference type="SAM" id="Phobius"/>
    </source>
</evidence>
<evidence type="ECO:0000256" key="6">
    <source>
        <dbReference type="ARBA" id="ARBA00023136"/>
    </source>
</evidence>
<keyword evidence="3" id="KW-1003">Cell membrane</keyword>
<name>A0A1F8ELB9_9BACT</name>
<keyword evidence="6 7" id="KW-0472">Membrane</keyword>
<accession>A0A1F8ELB9</accession>
<proteinExistence type="inferred from homology"/>
<feature type="transmembrane region" description="Helical" evidence="7">
    <location>
        <begin position="6"/>
        <end position="27"/>
    </location>
</feature>
<dbReference type="GO" id="GO:0006465">
    <property type="term" value="P:signal peptide processing"/>
    <property type="evidence" value="ECO:0007669"/>
    <property type="project" value="TreeGrafter"/>
</dbReference>
<evidence type="ECO:0000256" key="1">
    <source>
        <dbReference type="ARBA" id="ARBA00004651"/>
    </source>
</evidence>
<evidence type="ECO:0000256" key="2">
    <source>
        <dbReference type="ARBA" id="ARBA00005801"/>
    </source>
</evidence>
<feature type="transmembrane region" description="Helical" evidence="7">
    <location>
        <begin position="75"/>
        <end position="93"/>
    </location>
</feature>
<dbReference type="Pfam" id="PF01478">
    <property type="entry name" value="Peptidase_A24"/>
    <property type="match status" value="1"/>
</dbReference>
<comment type="caution">
    <text evidence="10">The sequence shown here is derived from an EMBL/GenBank/DDBJ whole genome shotgun (WGS) entry which is preliminary data.</text>
</comment>
<evidence type="ECO:0000259" key="9">
    <source>
        <dbReference type="Pfam" id="PF06750"/>
    </source>
</evidence>
<dbReference type="InterPro" id="IPR000045">
    <property type="entry name" value="Prepilin_IV_endopep_pep"/>
</dbReference>
<feature type="transmembrane region" description="Helical" evidence="7">
    <location>
        <begin position="222"/>
        <end position="240"/>
    </location>
</feature>
<feature type="transmembrane region" description="Helical" evidence="7">
    <location>
        <begin position="128"/>
        <end position="145"/>
    </location>
</feature>
<sequence>MDYIYVFSTLATGLILGSFMSVLVFRLDVRSGIISGRSECPRCLTRLKWYDLVPLLSFIYLGAKCRYCKNKISAVYPAMELATAGVFVTYSFLNGYSSLNSFYELAIIFILLALLFSDYIFYILPDKLIIAGFLISLAYFLLFKFEIVGSSLITGLVLSATFAILNIVSGGRWMGLGDAKLAFFIGFVLSYPSGVWAILISIWIGAIWGIVLVLLKRANLKTHLPFGSFMAAVAVLLIIFQKHEIWIPLIPRL</sequence>
<dbReference type="GO" id="GO:0005886">
    <property type="term" value="C:plasma membrane"/>
    <property type="evidence" value="ECO:0007669"/>
    <property type="project" value="UniProtKB-SubCell"/>
</dbReference>
<feature type="transmembrane region" description="Helical" evidence="7">
    <location>
        <begin position="194"/>
        <end position="215"/>
    </location>
</feature>
<evidence type="ECO:0000256" key="4">
    <source>
        <dbReference type="ARBA" id="ARBA00022692"/>
    </source>
</evidence>
<evidence type="ECO:0000256" key="3">
    <source>
        <dbReference type="ARBA" id="ARBA00022475"/>
    </source>
</evidence>
<keyword evidence="4 7" id="KW-0812">Transmembrane</keyword>
<gene>
    <name evidence="10" type="ORF">A2650_00755</name>
</gene>
<dbReference type="EMBL" id="MGJD01000006">
    <property type="protein sequence ID" value="OGN01398.1"/>
    <property type="molecule type" value="Genomic_DNA"/>
</dbReference>
<dbReference type="Proteomes" id="UP000177117">
    <property type="component" value="Unassembled WGS sequence"/>
</dbReference>
<evidence type="ECO:0008006" key="12">
    <source>
        <dbReference type="Google" id="ProtNLM"/>
    </source>
</evidence>
<dbReference type="PANTHER" id="PTHR30487:SF0">
    <property type="entry name" value="PREPILIN LEADER PEPTIDASE_N-METHYLTRANSFERASE-RELATED"/>
    <property type="match status" value="1"/>
</dbReference>
<dbReference type="InterPro" id="IPR010627">
    <property type="entry name" value="Prepilin_pept_A24_N"/>
</dbReference>
<evidence type="ECO:0000313" key="10">
    <source>
        <dbReference type="EMBL" id="OGN01398.1"/>
    </source>
</evidence>
<comment type="similarity">
    <text evidence="2">Belongs to the peptidase A24 family.</text>
</comment>
<keyword evidence="5 7" id="KW-1133">Transmembrane helix</keyword>
<evidence type="ECO:0000256" key="5">
    <source>
        <dbReference type="ARBA" id="ARBA00022989"/>
    </source>
</evidence>
<organism evidence="10 11">
    <name type="scientific">Candidatus Yanofskybacteria bacterium RIFCSPHIGHO2_01_FULL_41_53</name>
    <dbReference type="NCBI Taxonomy" id="1802663"/>
    <lineage>
        <taxon>Bacteria</taxon>
        <taxon>Candidatus Yanofskyibacteriota</taxon>
    </lineage>
</organism>
<comment type="subcellular location">
    <subcellularLocation>
        <location evidence="1">Cell membrane</location>
        <topology evidence="1">Multi-pass membrane protein</topology>
    </subcellularLocation>
</comment>
<protein>
    <recommendedName>
        <fullName evidence="12">Prepilin peptidase</fullName>
    </recommendedName>
</protein>
<evidence type="ECO:0000259" key="8">
    <source>
        <dbReference type="Pfam" id="PF01478"/>
    </source>
</evidence>
<feature type="transmembrane region" description="Helical" evidence="7">
    <location>
        <begin position="105"/>
        <end position="122"/>
    </location>
</feature>
<feature type="transmembrane region" description="Helical" evidence="7">
    <location>
        <begin position="152"/>
        <end position="174"/>
    </location>
</feature>
<feature type="domain" description="Prepilin peptidase A24 N-terminal" evidence="9">
    <location>
        <begin position="12"/>
        <end position="90"/>
    </location>
</feature>
<evidence type="ECO:0000313" key="11">
    <source>
        <dbReference type="Proteomes" id="UP000177117"/>
    </source>
</evidence>